<gene>
    <name evidence="2" type="ORF">F5878DRAFT_725189</name>
</gene>
<feature type="region of interest" description="Disordered" evidence="1">
    <location>
        <begin position="406"/>
        <end position="425"/>
    </location>
</feature>
<reference evidence="2" key="1">
    <citation type="submission" date="2022-08" db="EMBL/GenBank/DDBJ databases">
        <authorList>
            <consortium name="DOE Joint Genome Institute"/>
            <person name="Min B."/>
            <person name="Riley R."/>
            <person name="Sierra-Patev S."/>
            <person name="Naranjo-Ortiz M."/>
            <person name="Looney B."/>
            <person name="Konkel Z."/>
            <person name="Slot J.C."/>
            <person name="Sakamoto Y."/>
            <person name="Steenwyk J.L."/>
            <person name="Rokas A."/>
            <person name="Carro J."/>
            <person name="Camarero S."/>
            <person name="Ferreira P."/>
            <person name="Molpeceres G."/>
            <person name="Ruiz-Duenas F.J."/>
            <person name="Serrano A."/>
            <person name="Henrissat B."/>
            <person name="Drula E."/>
            <person name="Hughes K.W."/>
            <person name="Mata J.L."/>
            <person name="Ishikawa N.K."/>
            <person name="Vargas-Isla R."/>
            <person name="Ushijima S."/>
            <person name="Smith C.A."/>
            <person name="Ahrendt S."/>
            <person name="Andreopoulos W."/>
            <person name="He G."/>
            <person name="Labutti K."/>
            <person name="Lipzen A."/>
            <person name="Ng V."/>
            <person name="Sandor L."/>
            <person name="Barry K."/>
            <person name="Martinez A.T."/>
            <person name="Xiao Y."/>
            <person name="Gibbons J.G."/>
            <person name="Terashima K."/>
            <person name="Hibbett D.S."/>
            <person name="Grigoriev I.V."/>
        </authorList>
    </citation>
    <scope>NUCLEOTIDE SEQUENCE</scope>
    <source>
        <strain evidence="2">TFB9207</strain>
    </source>
</reference>
<feature type="region of interest" description="Disordered" evidence="1">
    <location>
        <begin position="142"/>
        <end position="176"/>
    </location>
</feature>
<evidence type="ECO:0000256" key="1">
    <source>
        <dbReference type="SAM" id="MobiDB-lite"/>
    </source>
</evidence>
<dbReference type="AlphaFoldDB" id="A0AA38UER8"/>
<sequence>MFHSALQSILTIVLPKPSFRVTPSQPDPIYYTATVFRAYNHPKSSFSNFNVSMTKVDGTPRLVFAVSGLALIEFQRVAAHAAVPMIYRAAHRMLNQLGMKFYVCESPLPCTSSSTFKTARHTDSWNSSLFSRIPKLSDMPFASQDFQKPLPPNEKRLRRTQKRITSSSSANGLDHTAAPGSFYTANEFQSGVESLQNLDTAKRTSTHELDLSVSDSCSSFDASDHDGTYSSIPMHLSSPVSLSSRPQNRISQAHSDMFPPAFELSPIMENSCTFEEMDDILALYSDSPILGRMNESHASSEFAFDDADWEPEPIFDTADECESQIDTADAESVVTDPKRVRPRQLSYALKAVDSEDVFLSAGTHGHTQSDTHADLLSPPSLTLTFPTPVMEDASTFPEPIPLANASDQSLTFPSIPRTPPRRSQSHNVLLEPPTPMPPLPRCTSCGFGFSFDVTGSTDMIHRPVNPCDQCQAQWDRCRKWYGKRGWQVERTEDTSSQDTEIKKEKPLKRVSRRFSQIVEGVFTTDRKSQRSSIDPSARGATSKRSSKRLSWRYQKQRTDFDKTQDDLSRIQNGGHGSSRLNENGTRVRDYALFPNVGLEPTDLQPSPSNTGGASNSTKSNLPRPLSFFGTQVTNSDELPKKRRRSFSVFGLSRTLSLRRHQVI</sequence>
<feature type="region of interest" description="Disordered" evidence="1">
    <location>
        <begin position="598"/>
        <end position="636"/>
    </location>
</feature>
<protein>
    <submittedName>
        <fullName evidence="2">Uncharacterized protein</fullName>
    </submittedName>
</protein>
<dbReference type="Proteomes" id="UP001163846">
    <property type="component" value="Unassembled WGS sequence"/>
</dbReference>
<feature type="region of interest" description="Disordered" evidence="1">
    <location>
        <begin position="488"/>
        <end position="507"/>
    </location>
</feature>
<evidence type="ECO:0000313" key="2">
    <source>
        <dbReference type="EMBL" id="KAJ3838606.1"/>
    </source>
</evidence>
<comment type="caution">
    <text evidence="2">The sequence shown here is derived from an EMBL/GenBank/DDBJ whole genome shotgun (WGS) entry which is preliminary data.</text>
</comment>
<feature type="compositionally biased region" description="Polar residues" evidence="1">
    <location>
        <begin position="603"/>
        <end position="620"/>
    </location>
</feature>
<proteinExistence type="predicted"/>
<organism evidence="2 3">
    <name type="scientific">Lentinula raphanica</name>
    <dbReference type="NCBI Taxonomy" id="153919"/>
    <lineage>
        <taxon>Eukaryota</taxon>
        <taxon>Fungi</taxon>
        <taxon>Dikarya</taxon>
        <taxon>Basidiomycota</taxon>
        <taxon>Agaricomycotina</taxon>
        <taxon>Agaricomycetes</taxon>
        <taxon>Agaricomycetidae</taxon>
        <taxon>Agaricales</taxon>
        <taxon>Marasmiineae</taxon>
        <taxon>Omphalotaceae</taxon>
        <taxon>Lentinula</taxon>
    </lineage>
</organism>
<feature type="compositionally biased region" description="Basic and acidic residues" evidence="1">
    <location>
        <begin position="556"/>
        <end position="568"/>
    </location>
</feature>
<dbReference type="EMBL" id="MU806174">
    <property type="protein sequence ID" value="KAJ3838606.1"/>
    <property type="molecule type" value="Genomic_DNA"/>
</dbReference>
<name>A0AA38UER8_9AGAR</name>
<accession>A0AA38UER8</accession>
<evidence type="ECO:0000313" key="3">
    <source>
        <dbReference type="Proteomes" id="UP001163846"/>
    </source>
</evidence>
<keyword evidence="3" id="KW-1185">Reference proteome</keyword>
<feature type="compositionally biased region" description="Basic and acidic residues" evidence="1">
    <location>
        <begin position="488"/>
        <end position="504"/>
    </location>
</feature>
<feature type="region of interest" description="Disordered" evidence="1">
    <location>
        <begin position="521"/>
        <end position="585"/>
    </location>
</feature>